<keyword evidence="1" id="KW-1185">Reference proteome</keyword>
<name>A0A1I8AFU9_9BILA</name>
<dbReference type="Proteomes" id="UP000095287">
    <property type="component" value="Unplaced"/>
</dbReference>
<protein>
    <submittedName>
        <fullName evidence="2">Peptidase S1 domain-containing protein</fullName>
    </submittedName>
</protein>
<organism evidence="1 2">
    <name type="scientific">Steinernema glaseri</name>
    <dbReference type="NCBI Taxonomy" id="37863"/>
    <lineage>
        <taxon>Eukaryota</taxon>
        <taxon>Metazoa</taxon>
        <taxon>Ecdysozoa</taxon>
        <taxon>Nematoda</taxon>
        <taxon>Chromadorea</taxon>
        <taxon>Rhabditida</taxon>
        <taxon>Tylenchina</taxon>
        <taxon>Panagrolaimomorpha</taxon>
        <taxon>Strongyloidoidea</taxon>
        <taxon>Steinernematidae</taxon>
        <taxon>Steinernema</taxon>
    </lineage>
</organism>
<reference evidence="2" key="1">
    <citation type="submission" date="2016-11" db="UniProtKB">
        <authorList>
            <consortium name="WormBaseParasite"/>
        </authorList>
    </citation>
    <scope>IDENTIFICATION</scope>
</reference>
<evidence type="ECO:0000313" key="2">
    <source>
        <dbReference type="WBParaSite" id="L893_g5299.t1"/>
    </source>
</evidence>
<proteinExistence type="predicted"/>
<sequence length="343" mass="38993">MERLPWKTEGVSMGTLTPLPYSLQYGFQFSAEYPNAFVHYGKLVRYSLVPFNIYKGDSTLRREVSGKIKCAQHALRSQKIAFGVVKKASGNFDCAVYSNIQGFAKKTDTELEVFLLDKRAPLSCQEQSWDEANFSGESSRRGGGYRGVLVISFFTGPRIIEDKQMKNQLEKLIKMELGYCRYADRVSPFYTSFARLTELSNGSLILKARSPFHVEEKIEVNKTMIIRQTSPFDYSTTTHVLLHVNRTDDMFIQNITISPTKNGARSLRFAIAAVPNMDWPCSEGNYKYYWIGTKICPEYTKGAPYMVFGPKGPIGLLNSEHMEQLDNKIPVKMHELCNAFLPE</sequence>
<dbReference type="WBParaSite" id="L893_g5299.t1">
    <property type="protein sequence ID" value="L893_g5299.t1"/>
    <property type="gene ID" value="L893_g5299"/>
</dbReference>
<dbReference type="AlphaFoldDB" id="A0A1I8AFU9"/>
<evidence type="ECO:0000313" key="1">
    <source>
        <dbReference type="Proteomes" id="UP000095287"/>
    </source>
</evidence>
<accession>A0A1I8AFU9</accession>